<evidence type="ECO:0000259" key="3">
    <source>
        <dbReference type="PROSITE" id="PS01180"/>
    </source>
</evidence>
<keyword evidence="5" id="KW-1185">Reference proteome</keyword>
<evidence type="ECO:0000256" key="1">
    <source>
        <dbReference type="ARBA" id="ARBA00023157"/>
    </source>
</evidence>
<dbReference type="InterPro" id="IPR016187">
    <property type="entry name" value="CTDL_fold"/>
</dbReference>
<protein>
    <submittedName>
        <fullName evidence="6">C-type lectin domain-containing protein</fullName>
    </submittedName>
</protein>
<dbReference type="Gene3D" id="2.60.120.290">
    <property type="entry name" value="Spermadhesin, CUB domain"/>
    <property type="match status" value="2"/>
</dbReference>
<dbReference type="PROSITE" id="PS50041">
    <property type="entry name" value="C_TYPE_LECTIN_2"/>
    <property type="match status" value="1"/>
</dbReference>
<proteinExistence type="predicted"/>
<dbReference type="AlphaFoldDB" id="A0A7E4V2U3"/>
<comment type="caution">
    <text evidence="2">Lacks conserved residue(s) required for the propagation of feature annotation.</text>
</comment>
<organism evidence="5 6">
    <name type="scientific">Panagrellus redivivus</name>
    <name type="common">Microworm</name>
    <dbReference type="NCBI Taxonomy" id="6233"/>
    <lineage>
        <taxon>Eukaryota</taxon>
        <taxon>Metazoa</taxon>
        <taxon>Ecdysozoa</taxon>
        <taxon>Nematoda</taxon>
        <taxon>Chromadorea</taxon>
        <taxon>Rhabditida</taxon>
        <taxon>Tylenchina</taxon>
        <taxon>Panagrolaimomorpha</taxon>
        <taxon>Panagrolaimoidea</taxon>
        <taxon>Panagrolaimidae</taxon>
        <taxon>Panagrellus</taxon>
    </lineage>
</organism>
<dbReference type="WBParaSite" id="Pan_g15824.t1">
    <property type="protein sequence ID" value="Pan_g15824.t1"/>
    <property type="gene ID" value="Pan_g15824"/>
</dbReference>
<dbReference type="PANTHER" id="PTHR22991:SF40">
    <property type="entry name" value="PROTEIN CBG13490"/>
    <property type="match status" value="1"/>
</dbReference>
<dbReference type="SUPFAM" id="SSF56436">
    <property type="entry name" value="C-type lectin-like"/>
    <property type="match status" value="1"/>
</dbReference>
<dbReference type="Pfam" id="PF00431">
    <property type="entry name" value="CUB"/>
    <property type="match status" value="2"/>
</dbReference>
<name>A0A7E4V2U3_PANRE</name>
<dbReference type="InterPro" id="IPR000859">
    <property type="entry name" value="CUB_dom"/>
</dbReference>
<dbReference type="SMART" id="SM00034">
    <property type="entry name" value="CLECT"/>
    <property type="match status" value="1"/>
</dbReference>
<evidence type="ECO:0000313" key="5">
    <source>
        <dbReference type="Proteomes" id="UP000492821"/>
    </source>
</evidence>
<evidence type="ECO:0000256" key="2">
    <source>
        <dbReference type="PROSITE-ProRule" id="PRU00059"/>
    </source>
</evidence>
<sequence length="403" mass="46231">MLMITRKTEQSPLFKRWRPPCSRFFNSSSFLSCISSCNGVALLKSSSNIVEATSACGEGWFYSLELNECYYVSRNDSTFENAKSFCQDISGNLVSIYSDVEYYTVSAFIEQQDFVEPFWIGLRTYVYSPYFRWLDNTNANYTHWINGTAPSHNDSNACFAWSKTFANNGWLQVDCQNPLPYICKRHAKVDTDVYINGTSGSIQSPNYPAPYYANSISQYTIEVPEGYVIDLFFDFIAIDYYSKIYVIDNGTVIDTITSQSRRHSVESYSNELLVEFHASKEGNERYIGWTANFNAFVPITMQGSFNSPNYPNNYDIFESITKLVHVPESYGIIINVWDFISEQNYDYLSITTDEGRLLYLTGTNVVTPITIRTNSTEATLFWQSDQSNVYRGFNLTYVADPNW</sequence>
<evidence type="ECO:0000259" key="4">
    <source>
        <dbReference type="PROSITE" id="PS50041"/>
    </source>
</evidence>
<reference evidence="6" key="2">
    <citation type="submission" date="2020-10" db="UniProtKB">
        <authorList>
            <consortium name="WormBaseParasite"/>
        </authorList>
    </citation>
    <scope>IDENTIFICATION</scope>
</reference>
<dbReference type="InterPro" id="IPR035914">
    <property type="entry name" value="Sperma_CUB_dom_sf"/>
</dbReference>
<dbReference type="CDD" id="cd00041">
    <property type="entry name" value="CUB"/>
    <property type="match status" value="2"/>
</dbReference>
<evidence type="ECO:0000313" key="6">
    <source>
        <dbReference type="WBParaSite" id="Pan_g15824.t1"/>
    </source>
</evidence>
<dbReference type="InterPro" id="IPR050976">
    <property type="entry name" value="Snaclec"/>
</dbReference>
<dbReference type="InterPro" id="IPR016186">
    <property type="entry name" value="C-type_lectin-like/link_sf"/>
</dbReference>
<feature type="domain" description="CUB" evidence="3">
    <location>
        <begin position="300"/>
        <end position="400"/>
    </location>
</feature>
<dbReference type="Pfam" id="PF00059">
    <property type="entry name" value="Lectin_C"/>
    <property type="match status" value="1"/>
</dbReference>
<dbReference type="SUPFAM" id="SSF49854">
    <property type="entry name" value="Spermadhesin, CUB domain"/>
    <property type="match status" value="2"/>
</dbReference>
<dbReference type="PROSITE" id="PS01180">
    <property type="entry name" value="CUB"/>
    <property type="match status" value="2"/>
</dbReference>
<keyword evidence="1" id="KW-1015">Disulfide bond</keyword>
<feature type="domain" description="CUB" evidence="3">
    <location>
        <begin position="183"/>
        <end position="296"/>
    </location>
</feature>
<dbReference type="CDD" id="cd00037">
    <property type="entry name" value="CLECT"/>
    <property type="match status" value="1"/>
</dbReference>
<dbReference type="InterPro" id="IPR001304">
    <property type="entry name" value="C-type_lectin-like"/>
</dbReference>
<reference evidence="5" key="1">
    <citation type="journal article" date="2013" name="Genetics">
        <title>The draft genome and transcriptome of Panagrellus redivivus are shaped by the harsh demands of a free-living lifestyle.</title>
        <authorList>
            <person name="Srinivasan J."/>
            <person name="Dillman A.R."/>
            <person name="Macchietto M.G."/>
            <person name="Heikkinen L."/>
            <person name="Lakso M."/>
            <person name="Fracchia K.M."/>
            <person name="Antoshechkin I."/>
            <person name="Mortazavi A."/>
            <person name="Wong G."/>
            <person name="Sternberg P.W."/>
        </authorList>
    </citation>
    <scope>NUCLEOTIDE SEQUENCE [LARGE SCALE GENOMIC DNA]</scope>
    <source>
        <strain evidence="5">MT8872</strain>
    </source>
</reference>
<feature type="domain" description="C-type lectin" evidence="4">
    <location>
        <begin position="65"/>
        <end position="184"/>
    </location>
</feature>
<dbReference type="Gene3D" id="3.10.100.10">
    <property type="entry name" value="Mannose-Binding Protein A, subunit A"/>
    <property type="match status" value="1"/>
</dbReference>
<dbReference type="Proteomes" id="UP000492821">
    <property type="component" value="Unassembled WGS sequence"/>
</dbReference>
<dbReference type="PANTHER" id="PTHR22991">
    <property type="entry name" value="PROTEIN CBG13490"/>
    <property type="match status" value="1"/>
</dbReference>
<accession>A0A7E4V2U3</accession>
<dbReference type="SMART" id="SM00042">
    <property type="entry name" value="CUB"/>
    <property type="match status" value="2"/>
</dbReference>